<gene>
    <name evidence="9" type="ORF">QJS04_geneDACA019364</name>
</gene>
<organism evidence="9 10">
    <name type="scientific">Acorus gramineus</name>
    <name type="common">Dwarf sweet flag</name>
    <dbReference type="NCBI Taxonomy" id="55184"/>
    <lineage>
        <taxon>Eukaryota</taxon>
        <taxon>Viridiplantae</taxon>
        <taxon>Streptophyta</taxon>
        <taxon>Embryophyta</taxon>
        <taxon>Tracheophyta</taxon>
        <taxon>Spermatophyta</taxon>
        <taxon>Magnoliopsida</taxon>
        <taxon>Liliopsida</taxon>
        <taxon>Acoraceae</taxon>
        <taxon>Acorus</taxon>
    </lineage>
</organism>
<evidence type="ECO:0000256" key="3">
    <source>
        <dbReference type="ARBA" id="ARBA00023015"/>
    </source>
</evidence>
<comment type="caution">
    <text evidence="9">The sequence shown here is derived from an EMBL/GenBank/DDBJ whole genome shotgun (WGS) entry which is preliminary data.</text>
</comment>
<feature type="region of interest" description="Disordered" evidence="7">
    <location>
        <begin position="177"/>
        <end position="219"/>
    </location>
</feature>
<comment type="function">
    <text evidence="6">Transcriptional repressor that regulates multiple aspects of plant growth and development.</text>
</comment>
<keyword evidence="2 6" id="KW-0678">Repressor</keyword>
<feature type="region of interest" description="Disordered" evidence="7">
    <location>
        <begin position="127"/>
        <end position="164"/>
    </location>
</feature>
<reference evidence="9" key="2">
    <citation type="submission" date="2023-06" db="EMBL/GenBank/DDBJ databases">
        <authorList>
            <person name="Ma L."/>
            <person name="Liu K.-W."/>
            <person name="Li Z."/>
            <person name="Hsiao Y.-Y."/>
            <person name="Qi Y."/>
            <person name="Fu T."/>
            <person name="Tang G."/>
            <person name="Zhang D."/>
            <person name="Sun W.-H."/>
            <person name="Liu D.-K."/>
            <person name="Li Y."/>
            <person name="Chen G.-Z."/>
            <person name="Liu X.-D."/>
            <person name="Liao X.-Y."/>
            <person name="Jiang Y.-T."/>
            <person name="Yu X."/>
            <person name="Hao Y."/>
            <person name="Huang J."/>
            <person name="Zhao X.-W."/>
            <person name="Ke S."/>
            <person name="Chen Y.-Y."/>
            <person name="Wu W.-L."/>
            <person name="Hsu J.-L."/>
            <person name="Lin Y.-F."/>
            <person name="Huang M.-D."/>
            <person name="Li C.-Y."/>
            <person name="Huang L."/>
            <person name="Wang Z.-W."/>
            <person name="Zhao X."/>
            <person name="Zhong W.-Y."/>
            <person name="Peng D.-H."/>
            <person name="Ahmad S."/>
            <person name="Lan S."/>
            <person name="Zhang J.-S."/>
            <person name="Tsai W.-C."/>
            <person name="Van De Peer Y."/>
            <person name="Liu Z.-J."/>
        </authorList>
    </citation>
    <scope>NUCLEOTIDE SEQUENCE</scope>
    <source>
        <strain evidence="9">SCP</strain>
        <tissue evidence="9">Leaves</tissue>
    </source>
</reference>
<dbReference type="Proteomes" id="UP001179952">
    <property type="component" value="Unassembled WGS sequence"/>
</dbReference>
<proteinExistence type="predicted"/>
<evidence type="ECO:0000256" key="5">
    <source>
        <dbReference type="ARBA" id="ARBA00023242"/>
    </source>
</evidence>
<dbReference type="EMBL" id="JAUJYN010000007">
    <property type="protein sequence ID" value="KAK1266843.1"/>
    <property type="molecule type" value="Genomic_DNA"/>
</dbReference>
<evidence type="ECO:0000256" key="4">
    <source>
        <dbReference type="ARBA" id="ARBA00023163"/>
    </source>
</evidence>
<dbReference type="NCBIfam" id="TIGR01568">
    <property type="entry name" value="A_thal_3678"/>
    <property type="match status" value="1"/>
</dbReference>
<feature type="compositionally biased region" description="Low complexity" evidence="7">
    <location>
        <begin position="177"/>
        <end position="191"/>
    </location>
</feature>
<evidence type="ECO:0000313" key="9">
    <source>
        <dbReference type="EMBL" id="KAK1266843.1"/>
    </source>
</evidence>
<sequence>MESKLKKPWLSRLFKSSCSSSSASSIKASDIATEPIFVSRRHFEPLGRCESFPSHKTLIQRSVSVECGCRRPSWSDDHFIKNKKKEKDRRRLLGLNAFFESGDGEGRTCPPASPLSPHHNHFDRAMGVKREVKNNKKKKLLRNPYGFSSSSSDGGGREGGGFFSSCEEAMGEEETENFFSSKSFSSDSSEFYRPNRRKSKKKMKKKKQGKPKNMDFKPLVSLSSPTVKRERVGESFAVVKKSRDPYEDFRDSMVEMIVEKKLFSGRDLEQLLHCFLSLNSPRHHRVIVQVFSDIWEALFVN</sequence>
<dbReference type="InterPro" id="IPR006458">
    <property type="entry name" value="Ovate_C"/>
</dbReference>
<dbReference type="GO" id="GO:0045892">
    <property type="term" value="P:negative regulation of DNA-templated transcription"/>
    <property type="evidence" value="ECO:0007669"/>
    <property type="project" value="UniProtKB-UniRule"/>
</dbReference>
<keyword evidence="10" id="KW-1185">Reference proteome</keyword>
<evidence type="ECO:0000259" key="8">
    <source>
        <dbReference type="PROSITE" id="PS51754"/>
    </source>
</evidence>
<keyword evidence="5 6" id="KW-0539">Nucleus</keyword>
<evidence type="ECO:0000256" key="6">
    <source>
        <dbReference type="RuleBase" id="RU367028"/>
    </source>
</evidence>
<feature type="compositionally biased region" description="Basic residues" evidence="7">
    <location>
        <begin position="194"/>
        <end position="210"/>
    </location>
</feature>
<protein>
    <recommendedName>
        <fullName evidence="6">Transcription repressor</fullName>
    </recommendedName>
    <alternativeName>
        <fullName evidence="6">Ovate family protein</fullName>
    </alternativeName>
</protein>
<evidence type="ECO:0000256" key="7">
    <source>
        <dbReference type="SAM" id="MobiDB-lite"/>
    </source>
</evidence>
<keyword evidence="3 6" id="KW-0805">Transcription regulation</keyword>
<evidence type="ECO:0000313" key="10">
    <source>
        <dbReference type="Proteomes" id="UP001179952"/>
    </source>
</evidence>
<accession>A0AAV9ART5</accession>
<dbReference type="GO" id="GO:0005634">
    <property type="term" value="C:nucleus"/>
    <property type="evidence" value="ECO:0007669"/>
    <property type="project" value="UniProtKB-SubCell"/>
</dbReference>
<keyword evidence="4 6" id="KW-0804">Transcription</keyword>
<feature type="domain" description="OVATE" evidence="8">
    <location>
        <begin position="238"/>
        <end position="297"/>
    </location>
</feature>
<feature type="compositionally biased region" description="Gly residues" evidence="7">
    <location>
        <begin position="153"/>
        <end position="162"/>
    </location>
</feature>
<dbReference type="PROSITE" id="PS51754">
    <property type="entry name" value="OVATE"/>
    <property type="match status" value="1"/>
</dbReference>
<dbReference type="AlphaFoldDB" id="A0AAV9ART5"/>
<evidence type="ECO:0000256" key="2">
    <source>
        <dbReference type="ARBA" id="ARBA00022491"/>
    </source>
</evidence>
<dbReference type="PANTHER" id="PTHR33057:SF224">
    <property type="entry name" value="TRANSCRIPTION REPRESSOR"/>
    <property type="match status" value="1"/>
</dbReference>
<dbReference type="Pfam" id="PF04844">
    <property type="entry name" value="Ovate"/>
    <property type="match status" value="1"/>
</dbReference>
<name>A0AAV9ART5_ACOGR</name>
<reference evidence="9" key="1">
    <citation type="journal article" date="2023" name="Nat. Commun.">
        <title>Diploid and tetraploid genomes of Acorus and the evolution of monocots.</title>
        <authorList>
            <person name="Ma L."/>
            <person name="Liu K.W."/>
            <person name="Li Z."/>
            <person name="Hsiao Y.Y."/>
            <person name="Qi Y."/>
            <person name="Fu T."/>
            <person name="Tang G.D."/>
            <person name="Zhang D."/>
            <person name="Sun W.H."/>
            <person name="Liu D.K."/>
            <person name="Li Y."/>
            <person name="Chen G.Z."/>
            <person name="Liu X.D."/>
            <person name="Liao X.Y."/>
            <person name="Jiang Y.T."/>
            <person name="Yu X."/>
            <person name="Hao Y."/>
            <person name="Huang J."/>
            <person name="Zhao X.W."/>
            <person name="Ke S."/>
            <person name="Chen Y.Y."/>
            <person name="Wu W.L."/>
            <person name="Hsu J.L."/>
            <person name="Lin Y.F."/>
            <person name="Huang M.D."/>
            <person name="Li C.Y."/>
            <person name="Huang L."/>
            <person name="Wang Z.W."/>
            <person name="Zhao X."/>
            <person name="Zhong W.Y."/>
            <person name="Peng D.H."/>
            <person name="Ahmad S."/>
            <person name="Lan S."/>
            <person name="Zhang J.S."/>
            <person name="Tsai W.C."/>
            <person name="Van de Peer Y."/>
            <person name="Liu Z.J."/>
        </authorList>
    </citation>
    <scope>NUCLEOTIDE SEQUENCE</scope>
    <source>
        <strain evidence="9">SCP</strain>
    </source>
</reference>
<comment type="subcellular location">
    <subcellularLocation>
        <location evidence="1 6">Nucleus</location>
    </subcellularLocation>
</comment>
<dbReference type="PANTHER" id="PTHR33057">
    <property type="entry name" value="TRANSCRIPTION REPRESSOR OFP7-RELATED"/>
    <property type="match status" value="1"/>
</dbReference>
<evidence type="ECO:0000256" key="1">
    <source>
        <dbReference type="ARBA" id="ARBA00004123"/>
    </source>
</evidence>
<dbReference type="InterPro" id="IPR038933">
    <property type="entry name" value="Ovate"/>
</dbReference>